<name>A0A098S247_9BACT</name>
<feature type="transmembrane region" description="Helical" evidence="1">
    <location>
        <begin position="155"/>
        <end position="175"/>
    </location>
</feature>
<evidence type="ECO:0000256" key="1">
    <source>
        <dbReference type="SAM" id="Phobius"/>
    </source>
</evidence>
<evidence type="ECO:0000313" key="2">
    <source>
        <dbReference type="EMBL" id="KGE85242.1"/>
    </source>
</evidence>
<reference evidence="2 3" key="1">
    <citation type="journal article" date="2014" name="Int. J. Syst. Evol. Microbiol.">
        <title>Phaeodactylibacter xiamenensis gen. nov., sp. nov., a member of the family Saprospiraceae isolated from the marine alga Phaeodactylum tricornutum.</title>
        <authorList>
            <person name="Chen Z.Jr."/>
            <person name="Lei X."/>
            <person name="Lai Q."/>
            <person name="Li Y."/>
            <person name="Zhang B."/>
            <person name="Zhang J."/>
            <person name="Zhang H."/>
            <person name="Yang L."/>
            <person name="Zheng W."/>
            <person name="Tian Y."/>
            <person name="Yu Z."/>
            <person name="Xu H.Jr."/>
            <person name="Zheng T."/>
        </authorList>
    </citation>
    <scope>NUCLEOTIDE SEQUENCE [LARGE SCALE GENOMIC DNA]</scope>
    <source>
        <strain evidence="2 3">KD52</strain>
    </source>
</reference>
<accession>A0A098S247</accession>
<protein>
    <recommendedName>
        <fullName evidence="4">SMP-30/Gluconolactonase/LRE-like region domain-containing protein</fullName>
    </recommendedName>
</protein>
<dbReference type="InterPro" id="IPR000033">
    <property type="entry name" value="LDLR_classB_rpt"/>
</dbReference>
<dbReference type="Pfam" id="PF00058">
    <property type="entry name" value="Ldl_recept_b"/>
    <property type="match status" value="1"/>
</dbReference>
<gene>
    <name evidence="2" type="ORF">IX84_27330</name>
</gene>
<dbReference type="RefSeq" id="WP_044228165.1">
    <property type="nucleotide sequence ID" value="NZ_JBKAGJ010000004.1"/>
</dbReference>
<dbReference type="SUPFAM" id="SSF63825">
    <property type="entry name" value="YWTD domain"/>
    <property type="match status" value="1"/>
</dbReference>
<dbReference type="InterPro" id="IPR011042">
    <property type="entry name" value="6-blade_b-propeller_TolB-like"/>
</dbReference>
<dbReference type="SMART" id="SM00135">
    <property type="entry name" value="LY"/>
    <property type="match status" value="4"/>
</dbReference>
<proteinExistence type="predicted"/>
<keyword evidence="1" id="KW-0812">Transmembrane</keyword>
<dbReference type="EMBL" id="JPOS01000090">
    <property type="protein sequence ID" value="KGE85242.1"/>
    <property type="molecule type" value="Genomic_DNA"/>
</dbReference>
<dbReference type="Proteomes" id="UP000029736">
    <property type="component" value="Unassembled WGS sequence"/>
</dbReference>
<keyword evidence="1" id="KW-1133">Transmembrane helix</keyword>
<evidence type="ECO:0008006" key="4">
    <source>
        <dbReference type="Google" id="ProtNLM"/>
    </source>
</evidence>
<dbReference type="OrthoDB" id="607469at2"/>
<dbReference type="PANTHER" id="PTHR46513">
    <property type="entry name" value="VITELLOGENIN RECEPTOR-LIKE PROTEIN-RELATED-RELATED"/>
    <property type="match status" value="1"/>
</dbReference>
<keyword evidence="1" id="KW-0472">Membrane</keyword>
<comment type="caution">
    <text evidence="2">The sequence shown here is derived from an EMBL/GenBank/DDBJ whole genome shotgun (WGS) entry which is preliminary data.</text>
</comment>
<dbReference type="InterPro" id="IPR050778">
    <property type="entry name" value="Cueball_EGF_LRP_Nidogen"/>
</dbReference>
<dbReference type="STRING" id="1524460.IX84_27330"/>
<keyword evidence="3" id="KW-1185">Reference proteome</keyword>
<dbReference type="AlphaFoldDB" id="A0A098S247"/>
<evidence type="ECO:0000313" key="3">
    <source>
        <dbReference type="Proteomes" id="UP000029736"/>
    </source>
</evidence>
<dbReference type="Gene3D" id="2.120.10.30">
    <property type="entry name" value="TolB, C-terminal domain"/>
    <property type="match status" value="1"/>
</dbReference>
<organism evidence="2 3">
    <name type="scientific">Phaeodactylibacter xiamenensis</name>
    <dbReference type="NCBI Taxonomy" id="1524460"/>
    <lineage>
        <taxon>Bacteria</taxon>
        <taxon>Pseudomonadati</taxon>
        <taxon>Bacteroidota</taxon>
        <taxon>Saprospiria</taxon>
        <taxon>Saprospirales</taxon>
        <taxon>Haliscomenobacteraceae</taxon>
        <taxon>Phaeodactylibacter</taxon>
    </lineage>
</organism>
<sequence>MSTKTQFWIDVAEHIFKDTGGEPPEKWTKSEIDPFLTYFHQQLQERCAENPALIEVCGWQQPKNGAIPSGSTISYDSFRRIFITGESKGNRTTRNMFAIYMGYQSYDDYGRIAHAKTNTPEVPAIIDIAEEEAEDMEDNRIPVADSPRNAFFKPAIVAVCAILTVGFLIIISISAPTHSLPATLLLFRNDNGIAVMLAEEDLPIQVISNRRYLTGMDYDHKNHLLFWANSNSSESYLGISCARLNSTNSQIIPGSLKDQHIKQVKYPAGIALYPDKEMLFCADYGDSTIKVFNYEGQLLDSAFGNHLPGKPSSVELDIVNQKLYWTDVSNHKIGRIDLLTFEVEPDFISNAGLYPDGLSVDSIHNQLFWASPKSRQIGIADLETQKSKLINVDDPIAAVEVNPVDSLLYCSLLGSDVIRKGLVITPDSVVFDARMPPIYTHGSRPSVLKIALE</sequence>